<dbReference type="AlphaFoldDB" id="A4J3T2"/>
<reference evidence="1 2" key="1">
    <citation type="submission" date="2007-03" db="EMBL/GenBank/DDBJ databases">
        <title>Complete sequence of Desulfotomaculum reducens MI-1.</title>
        <authorList>
            <consortium name="US DOE Joint Genome Institute"/>
            <person name="Copeland A."/>
            <person name="Lucas S."/>
            <person name="Lapidus A."/>
            <person name="Barry K."/>
            <person name="Detter J.C."/>
            <person name="Glavina del Rio T."/>
            <person name="Hammon N."/>
            <person name="Israni S."/>
            <person name="Dalin E."/>
            <person name="Tice H."/>
            <person name="Pitluck S."/>
            <person name="Sims D."/>
            <person name="Brettin T."/>
            <person name="Bruce D."/>
            <person name="Han C."/>
            <person name="Tapia R."/>
            <person name="Schmutz J."/>
            <person name="Larimer F."/>
            <person name="Land M."/>
            <person name="Hauser L."/>
            <person name="Kyrpides N."/>
            <person name="Kim E."/>
            <person name="Tebo B.M."/>
            <person name="Richardson P."/>
        </authorList>
    </citation>
    <scope>NUCLEOTIDE SEQUENCE [LARGE SCALE GENOMIC DNA]</scope>
    <source>
        <strain evidence="1 2">MI-1</strain>
    </source>
</reference>
<dbReference type="EMBL" id="CP000612">
    <property type="protein sequence ID" value="ABO49735.1"/>
    <property type="molecule type" value="Genomic_DNA"/>
</dbReference>
<evidence type="ECO:0000313" key="1">
    <source>
        <dbReference type="EMBL" id="ABO49735.1"/>
    </source>
</evidence>
<dbReference type="eggNOG" id="ENOG5033CK8">
    <property type="taxonomic scope" value="Bacteria"/>
</dbReference>
<accession>A4J3T2</accession>
<dbReference type="HOGENOM" id="CLU_097117_2_0_9"/>
<proteinExistence type="predicted"/>
<dbReference type="STRING" id="349161.Dred_1201"/>
<organism evidence="1 2">
    <name type="scientific">Desulforamulus reducens (strain ATCC BAA-1160 / DSM 100696 / MI-1)</name>
    <name type="common">Desulfotomaculum reducens</name>
    <dbReference type="NCBI Taxonomy" id="349161"/>
    <lineage>
        <taxon>Bacteria</taxon>
        <taxon>Bacillati</taxon>
        <taxon>Bacillota</taxon>
        <taxon>Clostridia</taxon>
        <taxon>Eubacteriales</taxon>
        <taxon>Peptococcaceae</taxon>
        <taxon>Desulforamulus</taxon>
    </lineage>
</organism>
<sequence>MGNKKQKEKNFDIAKAAAVEALKDFKEEERQRNKRTRYHNTELLLKNYLSLLDHYENAKERATDIFSIEELDELEAEEVIIQSIKRSRMRTIVMIAQIEHCLEILKGRMASKGQLEKYTVIECLYLDKERRHIERGELIKVVAEELNCGQPSVYRWRNEMIRELSVLLFGVDGLKLDI</sequence>
<dbReference type="Proteomes" id="UP000001556">
    <property type="component" value="Chromosome"/>
</dbReference>
<keyword evidence="2" id="KW-1185">Reference proteome</keyword>
<name>A4J3T2_DESRM</name>
<protein>
    <submittedName>
        <fullName evidence="1">Uncharacterized protein</fullName>
    </submittedName>
</protein>
<dbReference type="KEGG" id="drm:Dred_1201"/>
<evidence type="ECO:0000313" key="2">
    <source>
        <dbReference type="Proteomes" id="UP000001556"/>
    </source>
</evidence>
<gene>
    <name evidence="1" type="ordered locus">Dred_1201</name>
</gene>